<dbReference type="GO" id="GO:0032221">
    <property type="term" value="C:Rpd3S complex"/>
    <property type="evidence" value="ECO:0007669"/>
    <property type="project" value="TreeGrafter"/>
</dbReference>
<evidence type="ECO:0000256" key="5">
    <source>
        <dbReference type="SAM" id="MobiDB-lite"/>
    </source>
</evidence>
<keyword evidence="8" id="KW-1185">Reference proteome</keyword>
<feature type="region of interest" description="Disordered" evidence="5">
    <location>
        <begin position="1147"/>
        <end position="1300"/>
    </location>
</feature>
<dbReference type="Gene3D" id="3.30.40.10">
    <property type="entry name" value="Zinc/RING finger domain, C3HC4 (zinc finger)"/>
    <property type="match status" value="1"/>
</dbReference>
<feature type="compositionally biased region" description="Polar residues" evidence="5">
    <location>
        <begin position="1147"/>
        <end position="1161"/>
    </location>
</feature>
<feature type="compositionally biased region" description="Low complexity" evidence="5">
    <location>
        <begin position="463"/>
        <end position="477"/>
    </location>
</feature>
<feature type="region of interest" description="Disordered" evidence="5">
    <location>
        <begin position="1"/>
        <end position="57"/>
    </location>
</feature>
<feature type="compositionally biased region" description="Low complexity" evidence="5">
    <location>
        <begin position="1"/>
        <end position="19"/>
    </location>
</feature>
<organism evidence="7 8">
    <name type="scientific">Podospora aff. communis PSN243</name>
    <dbReference type="NCBI Taxonomy" id="3040156"/>
    <lineage>
        <taxon>Eukaryota</taxon>
        <taxon>Fungi</taxon>
        <taxon>Dikarya</taxon>
        <taxon>Ascomycota</taxon>
        <taxon>Pezizomycotina</taxon>
        <taxon>Sordariomycetes</taxon>
        <taxon>Sordariomycetidae</taxon>
        <taxon>Sordariales</taxon>
        <taxon>Podosporaceae</taxon>
        <taxon>Podospora</taxon>
    </lineage>
</organism>
<accession>A0AAV9GJB2</accession>
<protein>
    <submittedName>
        <fullName evidence="7">Transcriptional regulatory protein RCO1</fullName>
    </submittedName>
</protein>
<dbReference type="PROSITE" id="PS50016">
    <property type="entry name" value="ZF_PHD_2"/>
    <property type="match status" value="1"/>
</dbReference>
<feature type="compositionally biased region" description="Polar residues" evidence="5">
    <location>
        <begin position="436"/>
        <end position="456"/>
    </location>
</feature>
<dbReference type="GO" id="GO:0006357">
    <property type="term" value="P:regulation of transcription by RNA polymerase II"/>
    <property type="evidence" value="ECO:0007669"/>
    <property type="project" value="TreeGrafter"/>
</dbReference>
<gene>
    <name evidence="7" type="ORF">QBC34DRAFT_110394</name>
</gene>
<dbReference type="PROSITE" id="PS01359">
    <property type="entry name" value="ZF_PHD_1"/>
    <property type="match status" value="1"/>
</dbReference>
<dbReference type="SUPFAM" id="SSF57903">
    <property type="entry name" value="FYVE/PHD zinc finger"/>
    <property type="match status" value="2"/>
</dbReference>
<feature type="compositionally biased region" description="Low complexity" evidence="5">
    <location>
        <begin position="538"/>
        <end position="558"/>
    </location>
</feature>
<feature type="compositionally biased region" description="Low complexity" evidence="5">
    <location>
        <begin position="90"/>
        <end position="99"/>
    </location>
</feature>
<dbReference type="Proteomes" id="UP001321760">
    <property type="component" value="Unassembled WGS sequence"/>
</dbReference>
<dbReference type="Gene3D" id="2.30.30.1150">
    <property type="match status" value="1"/>
</dbReference>
<keyword evidence="1" id="KW-0479">Metal-binding</keyword>
<dbReference type="CDD" id="cd15534">
    <property type="entry name" value="PHD2_PHF12_Rco1"/>
    <property type="match status" value="1"/>
</dbReference>
<reference evidence="7" key="1">
    <citation type="journal article" date="2023" name="Mol. Phylogenet. Evol.">
        <title>Genome-scale phylogeny and comparative genomics of the fungal order Sordariales.</title>
        <authorList>
            <person name="Hensen N."/>
            <person name="Bonometti L."/>
            <person name="Westerberg I."/>
            <person name="Brannstrom I.O."/>
            <person name="Guillou S."/>
            <person name="Cros-Aarteil S."/>
            <person name="Calhoun S."/>
            <person name="Haridas S."/>
            <person name="Kuo A."/>
            <person name="Mondo S."/>
            <person name="Pangilinan J."/>
            <person name="Riley R."/>
            <person name="LaButti K."/>
            <person name="Andreopoulos B."/>
            <person name="Lipzen A."/>
            <person name="Chen C."/>
            <person name="Yan M."/>
            <person name="Daum C."/>
            <person name="Ng V."/>
            <person name="Clum A."/>
            <person name="Steindorff A."/>
            <person name="Ohm R.A."/>
            <person name="Martin F."/>
            <person name="Silar P."/>
            <person name="Natvig D.O."/>
            <person name="Lalanne C."/>
            <person name="Gautier V."/>
            <person name="Ament-Velasquez S.L."/>
            <person name="Kruys A."/>
            <person name="Hutchinson M.I."/>
            <person name="Powell A.J."/>
            <person name="Barry K."/>
            <person name="Miller A.N."/>
            <person name="Grigoriev I.V."/>
            <person name="Debuchy R."/>
            <person name="Gladieux P."/>
            <person name="Hiltunen Thoren M."/>
            <person name="Johannesson H."/>
        </authorList>
    </citation>
    <scope>NUCLEOTIDE SEQUENCE</scope>
    <source>
        <strain evidence="7">PSN243</strain>
    </source>
</reference>
<feature type="compositionally biased region" description="Low complexity" evidence="5">
    <location>
        <begin position="703"/>
        <end position="719"/>
    </location>
</feature>
<feature type="compositionally biased region" description="Basic residues" evidence="5">
    <location>
        <begin position="522"/>
        <end position="534"/>
    </location>
</feature>
<feature type="compositionally biased region" description="Basic and acidic residues" evidence="5">
    <location>
        <begin position="1279"/>
        <end position="1290"/>
    </location>
</feature>
<dbReference type="CDD" id="cd15535">
    <property type="entry name" value="PHD1_Rco1"/>
    <property type="match status" value="1"/>
</dbReference>
<feature type="compositionally biased region" description="Basic and acidic residues" evidence="5">
    <location>
        <begin position="400"/>
        <end position="410"/>
    </location>
</feature>
<proteinExistence type="predicted"/>
<dbReference type="InterPro" id="IPR011011">
    <property type="entry name" value="Znf_FYVE_PHD"/>
</dbReference>
<feature type="compositionally biased region" description="Basic and acidic residues" evidence="5">
    <location>
        <begin position="42"/>
        <end position="51"/>
    </location>
</feature>
<dbReference type="InterPro" id="IPR001965">
    <property type="entry name" value="Znf_PHD"/>
</dbReference>
<evidence type="ECO:0000256" key="2">
    <source>
        <dbReference type="ARBA" id="ARBA00022771"/>
    </source>
</evidence>
<evidence type="ECO:0000256" key="4">
    <source>
        <dbReference type="PROSITE-ProRule" id="PRU00146"/>
    </source>
</evidence>
<dbReference type="PANTHER" id="PTHR47636:SF1">
    <property type="entry name" value="TRANSCRIPTIONAL REGULATORY PROTEIN RCO1"/>
    <property type="match status" value="1"/>
</dbReference>
<feature type="domain" description="PHD-type" evidence="6">
    <location>
        <begin position="775"/>
        <end position="825"/>
    </location>
</feature>
<dbReference type="InterPro" id="IPR019786">
    <property type="entry name" value="Zinc_finger_PHD-type_CS"/>
</dbReference>
<feature type="compositionally biased region" description="Low complexity" evidence="5">
    <location>
        <begin position="659"/>
        <end position="682"/>
    </location>
</feature>
<feature type="compositionally biased region" description="Low complexity" evidence="5">
    <location>
        <begin position="198"/>
        <end position="218"/>
    </location>
</feature>
<feature type="compositionally biased region" description="Polar residues" evidence="5">
    <location>
        <begin position="1173"/>
        <end position="1198"/>
    </location>
</feature>
<dbReference type="SMART" id="SM00249">
    <property type="entry name" value="PHD"/>
    <property type="match status" value="2"/>
</dbReference>
<dbReference type="GO" id="GO:0008270">
    <property type="term" value="F:zinc ion binding"/>
    <property type="evidence" value="ECO:0007669"/>
    <property type="project" value="UniProtKB-KW"/>
</dbReference>
<dbReference type="Pfam" id="PF00628">
    <property type="entry name" value="PHD"/>
    <property type="match status" value="1"/>
</dbReference>
<evidence type="ECO:0000256" key="1">
    <source>
        <dbReference type="ARBA" id="ARBA00022723"/>
    </source>
</evidence>
<evidence type="ECO:0000259" key="6">
    <source>
        <dbReference type="PROSITE" id="PS50016"/>
    </source>
</evidence>
<feature type="region of interest" description="Disordered" evidence="5">
    <location>
        <begin position="342"/>
        <end position="602"/>
    </location>
</feature>
<evidence type="ECO:0000256" key="3">
    <source>
        <dbReference type="ARBA" id="ARBA00022833"/>
    </source>
</evidence>
<keyword evidence="3" id="KW-0862">Zinc</keyword>
<feature type="compositionally biased region" description="Acidic residues" evidence="5">
    <location>
        <begin position="1291"/>
        <end position="1300"/>
    </location>
</feature>
<dbReference type="EMBL" id="MU865942">
    <property type="protein sequence ID" value="KAK4448555.1"/>
    <property type="molecule type" value="Genomic_DNA"/>
</dbReference>
<feature type="compositionally biased region" description="Basic residues" evidence="5">
    <location>
        <begin position="729"/>
        <end position="748"/>
    </location>
</feature>
<feature type="compositionally biased region" description="Basic and acidic residues" evidence="5">
    <location>
        <begin position="149"/>
        <end position="163"/>
    </location>
</feature>
<feature type="region of interest" description="Disordered" evidence="5">
    <location>
        <begin position="648"/>
        <end position="775"/>
    </location>
</feature>
<dbReference type="InterPro" id="IPR013083">
    <property type="entry name" value="Znf_RING/FYVE/PHD"/>
</dbReference>
<dbReference type="InterPro" id="IPR052819">
    <property type="entry name" value="Chromatin_regulatory_protein"/>
</dbReference>
<comment type="caution">
    <text evidence="7">The sequence shown here is derived from an EMBL/GenBank/DDBJ whole genome shotgun (WGS) entry which is preliminary data.</text>
</comment>
<evidence type="ECO:0000313" key="8">
    <source>
        <dbReference type="Proteomes" id="UP001321760"/>
    </source>
</evidence>
<evidence type="ECO:0000313" key="7">
    <source>
        <dbReference type="EMBL" id="KAK4448555.1"/>
    </source>
</evidence>
<keyword evidence="2 4" id="KW-0863">Zinc-finger</keyword>
<reference evidence="7" key="2">
    <citation type="submission" date="2023-05" db="EMBL/GenBank/DDBJ databases">
        <authorList>
            <consortium name="Lawrence Berkeley National Laboratory"/>
            <person name="Steindorff A."/>
            <person name="Hensen N."/>
            <person name="Bonometti L."/>
            <person name="Westerberg I."/>
            <person name="Brannstrom I.O."/>
            <person name="Guillou S."/>
            <person name="Cros-Aarteil S."/>
            <person name="Calhoun S."/>
            <person name="Haridas S."/>
            <person name="Kuo A."/>
            <person name="Mondo S."/>
            <person name="Pangilinan J."/>
            <person name="Riley R."/>
            <person name="Labutti K."/>
            <person name="Andreopoulos B."/>
            <person name="Lipzen A."/>
            <person name="Chen C."/>
            <person name="Yanf M."/>
            <person name="Daum C."/>
            <person name="Ng V."/>
            <person name="Clum A."/>
            <person name="Ohm R."/>
            <person name="Martin F."/>
            <person name="Silar P."/>
            <person name="Natvig D."/>
            <person name="Lalanne C."/>
            <person name="Gautier V."/>
            <person name="Ament-Velasquez S.L."/>
            <person name="Kruys A."/>
            <person name="Hutchinson M.I."/>
            <person name="Powell A.J."/>
            <person name="Barry K."/>
            <person name="Miller A.N."/>
            <person name="Grigoriev I.V."/>
            <person name="Debuchy R."/>
            <person name="Gladieux P."/>
            <person name="Thoren M.H."/>
            <person name="Johannesson H."/>
        </authorList>
    </citation>
    <scope>NUCLEOTIDE SEQUENCE</scope>
    <source>
        <strain evidence="7">PSN243</strain>
    </source>
</reference>
<dbReference type="InterPro" id="IPR019787">
    <property type="entry name" value="Znf_PHD-finger"/>
</dbReference>
<feature type="region of interest" description="Disordered" evidence="5">
    <location>
        <begin position="90"/>
        <end position="218"/>
    </location>
</feature>
<feature type="compositionally biased region" description="Acidic residues" evidence="5">
    <location>
        <begin position="136"/>
        <end position="148"/>
    </location>
</feature>
<dbReference type="PANTHER" id="PTHR47636">
    <property type="entry name" value="TRANSCRIPTIONAL REGULATORY PROTEIN RCO1"/>
    <property type="match status" value="1"/>
</dbReference>
<name>A0AAV9GJB2_9PEZI</name>
<sequence>MPANMSSSSTRATRSRYSSPQITSNGTTDPVKGATTANVRPDGQRTLKDWLEPPLNSKASYQDAGLMKHGVVENMAPLGTMPKVGLFKKSAAPASTPAPENKTPSRKIILKRPVPPTPVAAPPVAAAATPAPAPAPEEDETEEEEEALDDHRDHRGFDLDESGRPALTRRSLQSREDMDDEWAPGRSSYRARSRRSTSRASNGRVGSISSSSYQQGPPSYQLADLKELADQVMEKAVDEALKSFRYPTAFALRTIYDEKRDEEGFLRLLVKVFQQTANPDEFKEFARLMAPKKREGKKGNKACYYFVPPATNNRFPPHEPKIAPYAHLVKVDLSPLRQITTIENQSDPEVLPGPTPETITEPEQPEPEPVVEPEREAEAELAAEPVPGPKLEASPEPEPQVERVSKRELPQDDEQQQQQGAEQEVHVRKKRRSNRHSTSTSKMTNGINGKGKTTSPSKRRTRANSQSSTSSLSSARSMTPPEVPQQEDEEMDTQEMPPSRASPAAGPTPGDGPTTTKQTVQKGRRRSAAVRRATRGNASSEPPTSKASTPAATQPASSKQPTPAPQPDGSDRIAAEQPYDMPAVVDSPQFPNPNPKKGGKGVSNAITFVSKIGKIDENDEKLLLRQSARAVTRRSEAAAEESYARGALALEDATPAPPSRSRASLPAVRATPIATTTTSRTRSAARKRSRDDDEAEDQASPITATFAASEAAPSTAANSRAGTPALRPANKRAKTGLRVKNSPVKKKGSTAAGIPRPSGERNSPGAVQNREDDNDDYCSSCSGNGQLICCDGCTRSFHFSCVHPPLNPDSMPEEGQWFCNVCQASRDPAALPKRTGVFRLLDEKLDAKNSSAFRLPASVRDLFEGVRTGPDGEYEEIVNVPKGPKKKKSDEDAITDLFRLRDAEGNLVICHNCHKSAERDRSIIPCSVCGLHWHLDCLDPPLANPPVLRTWRCPCHIEEVLSKVPGTLGPAHKFRKIKNTPVISPAYSRGYVNNGYIEIELEDDEDQSGWKDVESYGRTVRLPEKGIKLDFLSRVRENRKGKPIPPLRDGLLHAPVAARKSPIDKATLEHQQAAYNLAQFSGQGTAPLDNLVDALLAQADPDVISLMARARSENLTANQALDHMDEQGLRAMYTQVELMKSRITQLLNPGTPEKSSPQPATGLSGAAQAQAQSVRVPSLTHSQTTDGDSENPVTSHQTPGGIGLDSADRSKEKNLPSPAATDVVMATSKIDEDKPQTPSGDGDDDQLGSSPADENTTAEDNIPVTPTDGKMMDGNDSVVVKEPHSEKTAVEIEDDGMDLD</sequence>
<feature type="compositionally biased region" description="Low complexity" evidence="5">
    <location>
        <begin position="494"/>
        <end position="516"/>
    </location>
</feature>